<accession>A0A8J8VYY9</accession>
<dbReference type="PANTHER" id="PTHR38116:SF9">
    <property type="entry name" value="BZIP DOMAIN-CONTAINING PROTEIN"/>
    <property type="match status" value="1"/>
</dbReference>
<evidence type="ECO:0000313" key="1">
    <source>
        <dbReference type="EMBL" id="KAF7713403.1"/>
    </source>
</evidence>
<dbReference type="OrthoDB" id="2245989at2759"/>
<reference evidence="1" key="1">
    <citation type="journal article" date="2020" name="Front. Microbiol.">
        <title>Gene regulatory networks of Penicillium echinulatum 2HH and Penicillium oxalicum 114-2 inferred by a computational biology approach.</title>
        <authorList>
            <person name="Lenz A.R."/>
            <person name="Galan-Vasquez E."/>
            <person name="Balbinot E."/>
            <person name="De Abreu F.P."/>
            <person name="De Oliveira N.S."/>
            <person name="Da Rosa L.O."/>
            <person name="De Avila E Silva S."/>
            <person name="Camassola M."/>
            <person name="Dillon A.J.P."/>
            <person name="Perez-Rueda E."/>
        </authorList>
    </citation>
    <scope>NUCLEOTIDE SEQUENCE</scope>
    <source>
        <strain evidence="1">S1M29</strain>
    </source>
</reference>
<proteinExistence type="predicted"/>
<organism evidence="1 2">
    <name type="scientific">Penicillium ucsense</name>
    <dbReference type="NCBI Taxonomy" id="2839758"/>
    <lineage>
        <taxon>Eukaryota</taxon>
        <taxon>Fungi</taxon>
        <taxon>Dikarya</taxon>
        <taxon>Ascomycota</taxon>
        <taxon>Pezizomycotina</taxon>
        <taxon>Eurotiomycetes</taxon>
        <taxon>Eurotiomycetidae</taxon>
        <taxon>Eurotiales</taxon>
        <taxon>Aspergillaceae</taxon>
        <taxon>Penicillium</taxon>
    </lineage>
</organism>
<dbReference type="EMBL" id="WIWV01000120">
    <property type="protein sequence ID" value="KAF7713403.1"/>
    <property type="molecule type" value="Genomic_DNA"/>
</dbReference>
<dbReference type="Pfam" id="PF11905">
    <property type="entry name" value="DUF3425"/>
    <property type="match status" value="1"/>
</dbReference>
<sequence length="218" mass="24441">MSSQFRDSSYISDGVNLDADLAPFIHHFDCDLSSALTDLEASQFTFPDDHTLDVPVLNVLRAGSQLASIFGCADMIWNPTSIWTLHPDSQRSLSLTPNFEPTAAQLTIPHHPIFDLLPWPSVRTKLITIFSLPSDARPTIARGPMALMQLMYDLDDTSEGLRVSGYDWRLDSSWEVGQKAFENWWFAFDGDVLRQSNLLREKRGATKLLPPTTQDSLG</sequence>
<name>A0A8J8VYY9_9EURO</name>
<comment type="caution">
    <text evidence="1">The sequence shown here is derived from an EMBL/GenBank/DDBJ whole genome shotgun (WGS) entry which is preliminary data.</text>
</comment>
<dbReference type="InterPro" id="IPR021833">
    <property type="entry name" value="DUF3425"/>
</dbReference>
<dbReference type="PANTHER" id="PTHR38116">
    <property type="entry name" value="CHROMOSOME 7, WHOLE GENOME SHOTGUN SEQUENCE"/>
    <property type="match status" value="1"/>
</dbReference>
<evidence type="ECO:0000313" key="2">
    <source>
        <dbReference type="Proteomes" id="UP000631181"/>
    </source>
</evidence>
<protein>
    <submittedName>
        <fullName evidence="1">Uncharacterized protein</fullName>
    </submittedName>
</protein>
<dbReference type="Proteomes" id="UP000631181">
    <property type="component" value="Unassembled WGS sequence"/>
</dbReference>
<gene>
    <name evidence="1" type="ORF">PECM_001230</name>
</gene>
<keyword evidence="2" id="KW-1185">Reference proteome</keyword>
<dbReference type="AlphaFoldDB" id="A0A8J8VYY9"/>